<evidence type="ECO:0000256" key="1">
    <source>
        <dbReference type="ARBA" id="ARBA00010688"/>
    </source>
</evidence>
<sequence>MLDLLCIGHACYDVSMAIDRHPGPDEKVFANAMNLSGGGPAANAAVCAARLGGKAGFCGYLGNDLFGDLHMSEFSAEGVDTSLLIRGSDPSPVSQILAKPDGCRALVNFKGDTPWLAADAVSLPELPKVMLFDGHEPELSVQLCHQAVAQAIPTVLDAGSLHKGTEALAGMVDYLVASEKFARQWCQTKDMGKALDELIAISGHVVITLGERGLVWASDGKKGQLRAFDVDAIDSTGAGDAFHGAFALGLARGMGWYELLRFASATGALACTTLGARQALPTSAALNRLLKSG</sequence>
<feature type="domain" description="Carbohydrate kinase PfkB" evidence="5">
    <location>
        <begin position="2"/>
        <end position="282"/>
    </location>
</feature>
<comment type="similarity">
    <text evidence="1 4">Belongs to the carbohydrate kinase PfkB family.</text>
</comment>
<evidence type="ECO:0000259" key="5">
    <source>
        <dbReference type="Pfam" id="PF00294"/>
    </source>
</evidence>
<accession>A0A1L8CQ24</accession>
<dbReference type="InterPro" id="IPR052562">
    <property type="entry name" value="Ketohexokinase-related"/>
</dbReference>
<keyword evidence="3 4" id="KW-0418">Kinase</keyword>
<dbReference type="Gene3D" id="3.40.1190.20">
    <property type="match status" value="1"/>
</dbReference>
<dbReference type="EC" id="2.7.1.15" evidence="6"/>
<dbReference type="InterPro" id="IPR002173">
    <property type="entry name" value="Carboh/pur_kinase_PfkB_CS"/>
</dbReference>
<dbReference type="PANTHER" id="PTHR42774:SF3">
    <property type="entry name" value="KETOHEXOKINASE"/>
    <property type="match status" value="1"/>
</dbReference>
<dbReference type="Proteomes" id="UP000231632">
    <property type="component" value="Unassembled WGS sequence"/>
</dbReference>
<dbReference type="Pfam" id="PF00294">
    <property type="entry name" value="PfkB"/>
    <property type="match status" value="1"/>
</dbReference>
<dbReference type="PROSITE" id="PS00584">
    <property type="entry name" value="PFKB_KINASES_2"/>
    <property type="match status" value="1"/>
</dbReference>
<comment type="caution">
    <text evidence="6">The sequence shown here is derived from an EMBL/GenBank/DDBJ whole genome shotgun (WGS) entry which is preliminary data.</text>
</comment>
<dbReference type="PANTHER" id="PTHR42774">
    <property type="entry name" value="PHOSPHOTRANSFERASE SYSTEM TRANSPORT PROTEIN"/>
    <property type="match status" value="1"/>
</dbReference>
<dbReference type="EMBL" id="BDFD01000019">
    <property type="protein sequence ID" value="GAV21018.1"/>
    <property type="molecule type" value="Genomic_DNA"/>
</dbReference>
<dbReference type="STRING" id="1921010.MMIC_P1997"/>
<evidence type="ECO:0000256" key="3">
    <source>
        <dbReference type="ARBA" id="ARBA00022777"/>
    </source>
</evidence>
<name>A0A1L8CQ24_9PROT</name>
<keyword evidence="2 4" id="KW-0808">Transferase</keyword>
<dbReference type="AlphaFoldDB" id="A0A1L8CQ24"/>
<gene>
    <name evidence="6" type="ORF">MMIC_P1997</name>
</gene>
<evidence type="ECO:0000256" key="2">
    <source>
        <dbReference type="ARBA" id="ARBA00022679"/>
    </source>
</evidence>
<dbReference type="RefSeq" id="WP_072660322.1">
    <property type="nucleotide sequence ID" value="NZ_BDFD01000019.1"/>
</dbReference>
<dbReference type="InterPro" id="IPR011611">
    <property type="entry name" value="PfkB_dom"/>
</dbReference>
<dbReference type="InterPro" id="IPR029056">
    <property type="entry name" value="Ribokinase-like"/>
</dbReference>
<evidence type="ECO:0000313" key="6">
    <source>
        <dbReference type="EMBL" id="GAV21018.1"/>
    </source>
</evidence>
<evidence type="ECO:0000256" key="4">
    <source>
        <dbReference type="RuleBase" id="RU003704"/>
    </source>
</evidence>
<protein>
    <submittedName>
        <fullName evidence="6">Ribokinase</fullName>
        <ecNumber evidence="6">2.7.1.15</ecNumber>
    </submittedName>
</protein>
<keyword evidence="7" id="KW-1185">Reference proteome</keyword>
<proteinExistence type="inferred from homology"/>
<evidence type="ECO:0000313" key="7">
    <source>
        <dbReference type="Proteomes" id="UP000231632"/>
    </source>
</evidence>
<reference evidence="6 7" key="1">
    <citation type="journal article" date="2017" name="Arch. Microbiol.">
        <title>Mariprofundus micogutta sp. nov., a novel iron-oxidizing zetaproteobacterium isolated from a deep-sea hydrothermal field at the Bayonnaise knoll of the Izu-Ogasawara arc, and a description of Mariprofundales ord. nov. and Zetaproteobacteria classis nov.</title>
        <authorList>
            <person name="Makita H."/>
            <person name="Tanaka E."/>
            <person name="Mitsunobu S."/>
            <person name="Miyazaki M."/>
            <person name="Nunoura T."/>
            <person name="Uematsu K."/>
            <person name="Takaki Y."/>
            <person name="Nishi S."/>
            <person name="Shimamura S."/>
            <person name="Takai K."/>
        </authorList>
    </citation>
    <scope>NUCLEOTIDE SEQUENCE [LARGE SCALE GENOMIC DNA]</scope>
    <source>
        <strain evidence="6 7">ET2</strain>
    </source>
</reference>
<dbReference type="SUPFAM" id="SSF53613">
    <property type="entry name" value="Ribokinase-like"/>
    <property type="match status" value="1"/>
</dbReference>
<dbReference type="InterPro" id="IPR002139">
    <property type="entry name" value="Ribo/fructo_kinase"/>
</dbReference>
<dbReference type="GO" id="GO:0004747">
    <property type="term" value="F:ribokinase activity"/>
    <property type="evidence" value="ECO:0007669"/>
    <property type="project" value="UniProtKB-EC"/>
</dbReference>
<organism evidence="6 7">
    <name type="scientific">Mariprofundus micogutta</name>
    <dbReference type="NCBI Taxonomy" id="1921010"/>
    <lineage>
        <taxon>Bacteria</taxon>
        <taxon>Pseudomonadati</taxon>
        <taxon>Pseudomonadota</taxon>
        <taxon>Candidatius Mariprofundia</taxon>
        <taxon>Mariprofundales</taxon>
        <taxon>Mariprofundaceae</taxon>
        <taxon>Mariprofundus</taxon>
    </lineage>
</organism>
<dbReference type="PRINTS" id="PR00990">
    <property type="entry name" value="RIBOKINASE"/>
</dbReference>
<dbReference type="OrthoDB" id="9779730at2"/>